<feature type="domain" description="ATP-dependent RecD2 DNA helicase OB-fold" evidence="7">
    <location>
        <begin position="15"/>
        <end position="93"/>
    </location>
</feature>
<evidence type="ECO:0000259" key="4">
    <source>
        <dbReference type="Pfam" id="PF13538"/>
    </source>
</evidence>
<dbReference type="InterPro" id="IPR027417">
    <property type="entry name" value="P-loop_NTPase"/>
</dbReference>
<keyword evidence="3" id="KW-0413">Isomerase</keyword>
<dbReference type="InterPro" id="IPR027785">
    <property type="entry name" value="UvrD-like_helicase_C"/>
</dbReference>
<keyword evidence="2 3" id="KW-0067">ATP-binding</keyword>
<dbReference type="EMBL" id="BMHB01000001">
    <property type="protein sequence ID" value="GGI10606.1"/>
    <property type="molecule type" value="Genomic_DNA"/>
</dbReference>
<name>A0A8J3EWM9_9BACI</name>
<feature type="binding site" evidence="3">
    <location>
        <begin position="369"/>
        <end position="373"/>
    </location>
    <ligand>
        <name>ATP</name>
        <dbReference type="ChEBI" id="CHEBI:30616"/>
    </ligand>
</feature>
<proteinExistence type="inferred from homology"/>
<dbReference type="PANTHER" id="PTHR43788">
    <property type="entry name" value="DNA2/NAM7 HELICASE FAMILY MEMBER"/>
    <property type="match status" value="1"/>
</dbReference>
<keyword evidence="3 8" id="KW-0347">Helicase</keyword>
<dbReference type="CDD" id="cd17933">
    <property type="entry name" value="DEXSc_RecD-like"/>
    <property type="match status" value="1"/>
</dbReference>
<dbReference type="InterPro" id="IPR041451">
    <property type="entry name" value="RecD2_SH13"/>
</dbReference>
<dbReference type="Pfam" id="PF23139">
    <property type="entry name" value="OB_YrrC"/>
    <property type="match status" value="1"/>
</dbReference>
<reference evidence="9" key="1">
    <citation type="journal article" date="2019" name="Int. J. Syst. Evol. Microbiol.">
        <title>The Global Catalogue of Microorganisms (GCM) 10K type strain sequencing project: providing services to taxonomists for standard genome sequencing and annotation.</title>
        <authorList>
            <consortium name="The Broad Institute Genomics Platform"/>
            <consortium name="The Broad Institute Genome Sequencing Center for Infectious Disease"/>
            <person name="Wu L."/>
            <person name="Ma J."/>
        </authorList>
    </citation>
    <scope>NUCLEOTIDE SEQUENCE [LARGE SCALE GENOMIC DNA]</scope>
    <source>
        <strain evidence="9">CGMCC 1.14993</strain>
    </source>
</reference>
<dbReference type="Pfam" id="PF14490">
    <property type="entry name" value="HHH_RecD2"/>
    <property type="match status" value="1"/>
</dbReference>
<gene>
    <name evidence="8" type="primary">recD</name>
    <name evidence="3" type="synonym">recD2</name>
    <name evidence="8" type="ORF">GCM10007380_03650</name>
</gene>
<organism evidence="8 9">
    <name type="scientific">Gottfriedia solisilvae</name>
    <dbReference type="NCBI Taxonomy" id="1516104"/>
    <lineage>
        <taxon>Bacteria</taxon>
        <taxon>Bacillati</taxon>
        <taxon>Bacillota</taxon>
        <taxon>Bacilli</taxon>
        <taxon>Bacillales</taxon>
        <taxon>Bacillaceae</taxon>
        <taxon>Gottfriedia</taxon>
    </lineage>
</organism>
<sequence>MQTQNEMELFVDETPYIKGNVTTVIFYNAENFYTVAKVKVVDTNLSNCEQEITITGNIPRMNEDESYTFKGILKDHPRYGKQFQISSFAKELPSTKKGVIQYLSSDLFKGIGKRTAEKIVEHLGEGAINKILDNPDSLESVPQLPKAKAKDIYDTILSHQGLEKVMSFLSGYGIGTALSIKIYKTYNESTLEVIRTNPFKLIEDVDGIGFGRADEIGRAIGITGNHPDRIRAGCVYVLEHLSMQDGHVYITQDQFIDETRLLLMKQDPELVEAVDISREMNRLVADGKLVLEDDRIYLAALFYAEKGIVKAIQKLLSEAPDLGEMTDSRFKKELETLEATMNVRYAPSQAEAIKKAVESPMMVLTGGPGTGKTTVIKGIVNLFSTIHDLSLDQHAYPKDVPFPYLLAAPTGRAAKRMSEATGLPAVTIHRLLGWTREGEFSHHEDNPLNGKLLIIDEFSMVDVWLGNQLLKSIPQGCQVIFVGDEDQLPSVGPGQVLKDLLNSGTVPTIRLKDIYRQSEDSSIITMAHYIKDGKISEDLFQQKKDRSFIGCSSGQVVEVVKKVCENANKKGFPVRDIQVLAPMYRGPAGIDALNQGLQEVFNPKRDKQREMKFGDTTFRTGDKVLQLVNVPENNVFNGDMGEIVNIFFAKENVEQQDIIIVSFDGNEVTYTRPDFTQLTLAYCCSIHKSQGSEFDIIVLPIVKSYYRMLRRNLIYTAVTRSKKFLILCGEQDAFIQGIGRTDDGQRQTTLCMKLKGIENEEISLDEDLPFQLSDELPNLSPYDFM</sequence>
<dbReference type="GO" id="GO:0016787">
    <property type="term" value="F:hydrolase activity"/>
    <property type="evidence" value="ECO:0007669"/>
    <property type="project" value="UniProtKB-KW"/>
</dbReference>
<evidence type="ECO:0000256" key="3">
    <source>
        <dbReference type="HAMAP-Rule" id="MF_01488"/>
    </source>
</evidence>
<dbReference type="NCBIfam" id="TIGR01448">
    <property type="entry name" value="recD_rel"/>
    <property type="match status" value="1"/>
</dbReference>
<dbReference type="GO" id="GO:0003677">
    <property type="term" value="F:DNA binding"/>
    <property type="evidence" value="ECO:0007669"/>
    <property type="project" value="UniProtKB-UniRule"/>
</dbReference>
<dbReference type="GO" id="GO:0017116">
    <property type="term" value="F:single-stranded DNA helicase activity"/>
    <property type="evidence" value="ECO:0007669"/>
    <property type="project" value="TreeGrafter"/>
</dbReference>
<keyword evidence="9" id="KW-1185">Reference proteome</keyword>
<comment type="catalytic activity">
    <reaction evidence="3">
        <text>ATP + H2O = ADP + phosphate + H(+)</text>
        <dbReference type="Rhea" id="RHEA:13065"/>
        <dbReference type="ChEBI" id="CHEBI:15377"/>
        <dbReference type="ChEBI" id="CHEBI:15378"/>
        <dbReference type="ChEBI" id="CHEBI:30616"/>
        <dbReference type="ChEBI" id="CHEBI:43474"/>
        <dbReference type="ChEBI" id="CHEBI:456216"/>
        <dbReference type="EC" id="5.6.2.3"/>
    </reaction>
</comment>
<evidence type="ECO:0000259" key="5">
    <source>
        <dbReference type="Pfam" id="PF14490"/>
    </source>
</evidence>
<dbReference type="Gene3D" id="3.40.50.300">
    <property type="entry name" value="P-loop containing nucleotide triphosphate hydrolases"/>
    <property type="match status" value="2"/>
</dbReference>
<keyword evidence="1 3" id="KW-0547">Nucleotide-binding</keyword>
<dbReference type="OrthoDB" id="9803432at2"/>
<dbReference type="RefSeq" id="WP_087998663.1">
    <property type="nucleotide sequence ID" value="NZ_BMHB01000001.1"/>
</dbReference>
<feature type="domain" description="UvrD-like helicase C-terminal" evidence="4">
    <location>
        <begin position="680"/>
        <end position="727"/>
    </location>
</feature>
<dbReference type="AlphaFoldDB" id="A0A8J3EWM9"/>
<dbReference type="PANTHER" id="PTHR43788:SF6">
    <property type="entry name" value="DNA HELICASE B"/>
    <property type="match status" value="1"/>
</dbReference>
<comment type="similarity">
    <text evidence="3">Belongs to the RecD family. RecD2 subfamily.</text>
</comment>
<keyword evidence="3" id="KW-0378">Hydrolase</keyword>
<dbReference type="Gene3D" id="1.10.10.2220">
    <property type="match status" value="1"/>
</dbReference>
<accession>A0A8J3EWM9</accession>
<evidence type="ECO:0000256" key="2">
    <source>
        <dbReference type="ARBA" id="ARBA00022840"/>
    </source>
</evidence>
<comment type="caution">
    <text evidence="8">The sequence shown here is derived from an EMBL/GenBank/DDBJ whole genome shotgun (WGS) entry which is preliminary data.</text>
</comment>
<evidence type="ECO:0000259" key="7">
    <source>
        <dbReference type="Pfam" id="PF23139"/>
    </source>
</evidence>
<feature type="domain" description="ATP-dependent RecD2 DNA helicase-like helix-hairpin-helix" evidence="5">
    <location>
        <begin position="159"/>
        <end position="249"/>
    </location>
</feature>
<comment type="function">
    <text evidence="3">DNA-dependent ATPase and ATP-dependent 5'-3' DNA helicase. Has no activity on blunt DNA or DNA with 3'-overhangs, requires at least 10 bases of 5'-ssDNA for helicase activity.</text>
</comment>
<dbReference type="InterPro" id="IPR050534">
    <property type="entry name" value="Coronavir_polyprotein_1ab"/>
</dbReference>
<dbReference type="Proteomes" id="UP000626244">
    <property type="component" value="Unassembled WGS sequence"/>
</dbReference>
<dbReference type="GO" id="GO:0006310">
    <property type="term" value="P:DNA recombination"/>
    <property type="evidence" value="ECO:0007669"/>
    <property type="project" value="InterPro"/>
</dbReference>
<keyword evidence="3" id="KW-0238">DNA-binding</keyword>
<dbReference type="EC" id="5.6.2.3" evidence="3"/>
<dbReference type="InterPro" id="IPR006345">
    <property type="entry name" value="RecD2"/>
</dbReference>
<dbReference type="InterPro" id="IPR029493">
    <property type="entry name" value="RecD2-like_HHH"/>
</dbReference>
<protein>
    <recommendedName>
        <fullName evidence="3">ATP-dependent RecD2 DNA helicase</fullName>
        <ecNumber evidence="3">5.6.2.3</ecNumber>
    </recommendedName>
    <alternativeName>
        <fullName evidence="3">DNA 5'-3' helicase subunit RecD2</fullName>
    </alternativeName>
</protein>
<dbReference type="Pfam" id="PF13538">
    <property type="entry name" value="UvrD_C_2"/>
    <property type="match status" value="1"/>
</dbReference>
<feature type="domain" description="ATP-dependent RecD2 DNA helicase SH3" evidence="6">
    <location>
        <begin position="593"/>
        <end position="663"/>
    </location>
</feature>
<dbReference type="Pfam" id="PF13245">
    <property type="entry name" value="AAA_19"/>
    <property type="match status" value="1"/>
</dbReference>
<dbReference type="CDD" id="cd18809">
    <property type="entry name" value="SF1_C_RecD"/>
    <property type="match status" value="1"/>
</dbReference>
<dbReference type="GO" id="GO:0005524">
    <property type="term" value="F:ATP binding"/>
    <property type="evidence" value="ECO:0007669"/>
    <property type="project" value="UniProtKB-UniRule"/>
</dbReference>
<dbReference type="Pfam" id="PF18335">
    <property type="entry name" value="SH3_13"/>
    <property type="match status" value="1"/>
</dbReference>
<dbReference type="HAMAP" id="MF_01488">
    <property type="entry name" value="RecD2"/>
    <property type="match status" value="1"/>
</dbReference>
<evidence type="ECO:0000259" key="6">
    <source>
        <dbReference type="Pfam" id="PF18335"/>
    </source>
</evidence>
<dbReference type="SUPFAM" id="SSF52540">
    <property type="entry name" value="P-loop containing nucleoside triphosphate hydrolases"/>
    <property type="match status" value="2"/>
</dbReference>
<dbReference type="GO" id="GO:0009338">
    <property type="term" value="C:exodeoxyribonuclease V complex"/>
    <property type="evidence" value="ECO:0007669"/>
    <property type="project" value="TreeGrafter"/>
</dbReference>
<evidence type="ECO:0000313" key="8">
    <source>
        <dbReference type="EMBL" id="GGI10606.1"/>
    </source>
</evidence>
<evidence type="ECO:0000256" key="1">
    <source>
        <dbReference type="ARBA" id="ARBA00022741"/>
    </source>
</evidence>
<dbReference type="InterPro" id="IPR055446">
    <property type="entry name" value="RecD2_N_OB"/>
</dbReference>
<dbReference type="GO" id="GO:0043139">
    <property type="term" value="F:5'-3' DNA helicase activity"/>
    <property type="evidence" value="ECO:0007669"/>
    <property type="project" value="UniProtKB-UniRule"/>
</dbReference>
<evidence type="ECO:0000313" key="9">
    <source>
        <dbReference type="Proteomes" id="UP000626244"/>
    </source>
</evidence>
<dbReference type="Gene3D" id="2.30.30.940">
    <property type="match status" value="1"/>
</dbReference>